<dbReference type="Proteomes" id="UP001315278">
    <property type="component" value="Unassembled WGS sequence"/>
</dbReference>
<evidence type="ECO:0000313" key="1">
    <source>
        <dbReference type="EMBL" id="MBR0798948.1"/>
    </source>
</evidence>
<dbReference type="EMBL" id="JAFCJH010000032">
    <property type="protein sequence ID" value="MBR0798948.1"/>
    <property type="molecule type" value="Genomic_DNA"/>
</dbReference>
<protein>
    <submittedName>
        <fullName evidence="1">Uncharacterized protein</fullName>
    </submittedName>
</protein>
<comment type="caution">
    <text evidence="1">The sequence shown here is derived from an EMBL/GenBank/DDBJ whole genome shotgun (WGS) entry which is preliminary data.</text>
</comment>
<sequence length="137" mass="14171">MYLPQTTGGELESHLAEAAAVLGRIKAENAKTSALKEGATADEAAAIAAAAGLGDGQPSDEDLADVAAMLGGTQNGRRITCPGPRNKEISVVFLKLFRDENGAIMVADFFVYGSDWSTKKFVHQKLGTVGDSSGDAA</sequence>
<name>A0ABS5FQ61_9BRAD</name>
<dbReference type="RefSeq" id="WP_212493977.1">
    <property type="nucleotide sequence ID" value="NZ_JAFCJH010000032.1"/>
</dbReference>
<accession>A0ABS5FQ61</accession>
<proteinExistence type="predicted"/>
<reference evidence="2" key="1">
    <citation type="journal article" date="2021" name="ISME J.">
        <title>Evolutionary origin and ecological implication of a unique nif island in free-living Bradyrhizobium lineages.</title>
        <authorList>
            <person name="Tao J."/>
        </authorList>
    </citation>
    <scope>NUCLEOTIDE SEQUENCE [LARGE SCALE GENOMIC DNA]</scope>
    <source>
        <strain evidence="2">SZCCT0434</strain>
    </source>
</reference>
<keyword evidence="2" id="KW-1185">Reference proteome</keyword>
<organism evidence="1 2">
    <name type="scientific">Bradyrhizobium jicamae</name>
    <dbReference type="NCBI Taxonomy" id="280332"/>
    <lineage>
        <taxon>Bacteria</taxon>
        <taxon>Pseudomonadati</taxon>
        <taxon>Pseudomonadota</taxon>
        <taxon>Alphaproteobacteria</taxon>
        <taxon>Hyphomicrobiales</taxon>
        <taxon>Nitrobacteraceae</taxon>
        <taxon>Bradyrhizobium</taxon>
    </lineage>
</organism>
<gene>
    <name evidence="1" type="ORF">JQ615_26520</name>
</gene>
<evidence type="ECO:0000313" key="2">
    <source>
        <dbReference type="Proteomes" id="UP001315278"/>
    </source>
</evidence>